<gene>
    <name evidence="2" type="ORF">CDAR_186391</name>
</gene>
<name>A0AAV4V1G4_9ARAC</name>
<evidence type="ECO:0000313" key="2">
    <source>
        <dbReference type="EMBL" id="GIY63849.1"/>
    </source>
</evidence>
<dbReference type="EMBL" id="BPLQ01012236">
    <property type="protein sequence ID" value="GIY63849.1"/>
    <property type="molecule type" value="Genomic_DNA"/>
</dbReference>
<evidence type="ECO:0000256" key="1">
    <source>
        <dbReference type="SAM" id="MobiDB-lite"/>
    </source>
</evidence>
<evidence type="ECO:0000313" key="3">
    <source>
        <dbReference type="Proteomes" id="UP001054837"/>
    </source>
</evidence>
<keyword evidence="3" id="KW-1185">Reference proteome</keyword>
<feature type="region of interest" description="Disordered" evidence="1">
    <location>
        <begin position="1"/>
        <end position="36"/>
    </location>
</feature>
<accession>A0AAV4V1G4</accession>
<dbReference type="Proteomes" id="UP001054837">
    <property type="component" value="Unassembled WGS sequence"/>
</dbReference>
<proteinExistence type="predicted"/>
<organism evidence="2 3">
    <name type="scientific">Caerostris darwini</name>
    <dbReference type="NCBI Taxonomy" id="1538125"/>
    <lineage>
        <taxon>Eukaryota</taxon>
        <taxon>Metazoa</taxon>
        <taxon>Ecdysozoa</taxon>
        <taxon>Arthropoda</taxon>
        <taxon>Chelicerata</taxon>
        <taxon>Arachnida</taxon>
        <taxon>Araneae</taxon>
        <taxon>Araneomorphae</taxon>
        <taxon>Entelegynae</taxon>
        <taxon>Araneoidea</taxon>
        <taxon>Araneidae</taxon>
        <taxon>Caerostris</taxon>
    </lineage>
</organism>
<reference evidence="2 3" key="1">
    <citation type="submission" date="2021-06" db="EMBL/GenBank/DDBJ databases">
        <title>Caerostris darwini draft genome.</title>
        <authorList>
            <person name="Kono N."/>
            <person name="Arakawa K."/>
        </authorList>
    </citation>
    <scope>NUCLEOTIDE SEQUENCE [LARGE SCALE GENOMIC DNA]</scope>
</reference>
<protein>
    <submittedName>
        <fullName evidence="2">Uncharacterized protein</fullName>
    </submittedName>
</protein>
<comment type="caution">
    <text evidence="2">The sequence shown here is derived from an EMBL/GenBank/DDBJ whole genome shotgun (WGS) entry which is preliminary data.</text>
</comment>
<sequence length="102" mass="11217">MVITRAATVSGDKSPAPLKSPNGQPRRQRSGRKGLSPKFIAALTSNEEIKGSLLNPCFPIRFDVSVSSGASFCRWLWGLTMLSKSVYLSLRREGLNLYITCQ</sequence>
<dbReference type="AlphaFoldDB" id="A0AAV4V1G4"/>